<dbReference type="GO" id="GO:0004636">
    <property type="term" value="F:phosphoribosyl-ATP diphosphatase activity"/>
    <property type="evidence" value="ECO:0007669"/>
    <property type="project" value="UniProtKB-UniRule"/>
</dbReference>
<gene>
    <name evidence="8" type="primary">hisE</name>
    <name evidence="9" type="ORF">NAS2_1216</name>
</gene>
<evidence type="ECO:0000256" key="6">
    <source>
        <dbReference type="ARBA" id="ARBA00022840"/>
    </source>
</evidence>
<protein>
    <recommendedName>
        <fullName evidence="8">Phosphoribosyl-ATP pyrophosphatase</fullName>
        <shortName evidence="8">PRA-PH</shortName>
        <ecNumber evidence="8">3.6.1.31</ecNumber>
    </recommendedName>
</protein>
<organism evidence="9 10">
    <name type="scientific">Conexivisphaera calida</name>
    <dbReference type="NCBI Taxonomy" id="1874277"/>
    <lineage>
        <taxon>Archaea</taxon>
        <taxon>Nitrososphaerota</taxon>
        <taxon>Conexivisphaeria</taxon>
        <taxon>Conexivisphaerales</taxon>
        <taxon>Conexivisphaeraceae</taxon>
        <taxon>Conexivisphaera</taxon>
    </lineage>
</organism>
<keyword evidence="5 8" id="KW-0378">Hydrolase</keyword>
<dbReference type="CDD" id="cd11534">
    <property type="entry name" value="NTP-PPase_HisIE_like"/>
    <property type="match status" value="1"/>
</dbReference>
<dbReference type="PANTHER" id="PTHR42945">
    <property type="entry name" value="HISTIDINE BIOSYNTHESIS BIFUNCTIONAL PROTEIN"/>
    <property type="match status" value="1"/>
</dbReference>
<dbReference type="NCBIfam" id="TIGR03188">
    <property type="entry name" value="histidine_hisI"/>
    <property type="match status" value="1"/>
</dbReference>
<sequence length="107" mass="11218">MSGAGEEDTFEKLYGIILDRLERRPEGSYTASLADRGMGHVARKVGEEAAELMVAALTGEGVAAEAADLIYHVLVLLAMTGVGLEGLKAELERRMPGAGDVGDGKKS</sequence>
<dbReference type="GO" id="GO:0005737">
    <property type="term" value="C:cytoplasm"/>
    <property type="evidence" value="ECO:0007669"/>
    <property type="project" value="UniProtKB-SubCell"/>
</dbReference>
<evidence type="ECO:0000256" key="1">
    <source>
        <dbReference type="ARBA" id="ARBA00001460"/>
    </source>
</evidence>
<dbReference type="Proteomes" id="UP000509448">
    <property type="component" value="Chromosome"/>
</dbReference>
<dbReference type="EMBL" id="AP018732">
    <property type="protein sequence ID" value="BBE42605.1"/>
    <property type="molecule type" value="Genomic_DNA"/>
</dbReference>
<evidence type="ECO:0000256" key="2">
    <source>
        <dbReference type="ARBA" id="ARBA00005204"/>
    </source>
</evidence>
<evidence type="ECO:0000256" key="8">
    <source>
        <dbReference type="HAMAP-Rule" id="MF_01020"/>
    </source>
</evidence>
<comment type="pathway">
    <text evidence="2 8">Amino-acid biosynthesis; L-histidine biosynthesis; L-histidine from 5-phospho-alpha-D-ribose 1-diphosphate: step 2/9.</text>
</comment>
<dbReference type="OrthoDB" id="39686at2157"/>
<name>A0A4P2VNX8_9ARCH</name>
<dbReference type="GeneID" id="55585028"/>
<evidence type="ECO:0000313" key="9">
    <source>
        <dbReference type="EMBL" id="BBE42605.1"/>
    </source>
</evidence>
<dbReference type="InterPro" id="IPR008179">
    <property type="entry name" value="HisE"/>
</dbReference>
<comment type="catalytic activity">
    <reaction evidence="1 8">
        <text>1-(5-phospho-beta-D-ribosyl)-ATP + H2O = 1-(5-phospho-beta-D-ribosyl)-5'-AMP + diphosphate + H(+)</text>
        <dbReference type="Rhea" id="RHEA:22828"/>
        <dbReference type="ChEBI" id="CHEBI:15377"/>
        <dbReference type="ChEBI" id="CHEBI:15378"/>
        <dbReference type="ChEBI" id="CHEBI:33019"/>
        <dbReference type="ChEBI" id="CHEBI:59457"/>
        <dbReference type="ChEBI" id="CHEBI:73183"/>
        <dbReference type="EC" id="3.6.1.31"/>
    </reaction>
</comment>
<keyword evidence="3 8" id="KW-0028">Amino-acid biosynthesis</keyword>
<comment type="subcellular location">
    <subcellularLocation>
        <location evidence="8">Cytoplasm</location>
    </subcellularLocation>
</comment>
<dbReference type="SUPFAM" id="SSF101386">
    <property type="entry name" value="all-alpha NTP pyrophosphatases"/>
    <property type="match status" value="1"/>
</dbReference>
<accession>A0A4P2VNX8</accession>
<evidence type="ECO:0000256" key="5">
    <source>
        <dbReference type="ARBA" id="ARBA00022801"/>
    </source>
</evidence>
<keyword evidence="4 8" id="KW-0547">Nucleotide-binding</keyword>
<proteinExistence type="inferred from homology"/>
<reference evidence="9 10" key="1">
    <citation type="journal article" date="2019" name="ISME J.">
        <title>Isolation and characterization of a thermophilic sulfur- and iron-reducing thaumarchaeote from a terrestrial acidic hot spring.</title>
        <authorList>
            <person name="Kato S."/>
            <person name="Itoh T."/>
            <person name="Yuki M."/>
            <person name="Nagamori M."/>
            <person name="Ohnishi M."/>
            <person name="Uematsu K."/>
            <person name="Suzuki K."/>
            <person name="Takashina T."/>
            <person name="Ohkuma M."/>
        </authorList>
    </citation>
    <scope>NUCLEOTIDE SEQUENCE [LARGE SCALE GENOMIC DNA]</scope>
    <source>
        <strain evidence="9 10">NAS-02</strain>
    </source>
</reference>
<dbReference type="Gene3D" id="1.10.287.1080">
    <property type="entry name" value="MazG-like"/>
    <property type="match status" value="1"/>
</dbReference>
<dbReference type="EC" id="3.6.1.31" evidence="8"/>
<dbReference type="GO" id="GO:0000105">
    <property type="term" value="P:L-histidine biosynthetic process"/>
    <property type="evidence" value="ECO:0007669"/>
    <property type="project" value="UniProtKB-UniRule"/>
</dbReference>
<keyword evidence="6 8" id="KW-0067">ATP-binding</keyword>
<dbReference type="KEGG" id="ccai:NAS2_1216"/>
<dbReference type="AlphaFoldDB" id="A0A4P2VNX8"/>
<dbReference type="UniPathway" id="UPA00031">
    <property type="reaction ID" value="UER00007"/>
</dbReference>
<keyword evidence="7 8" id="KW-0368">Histidine biosynthesis</keyword>
<dbReference type="PANTHER" id="PTHR42945:SF1">
    <property type="entry name" value="HISTIDINE BIOSYNTHESIS BIFUNCTIONAL PROTEIN HIS7"/>
    <property type="match status" value="1"/>
</dbReference>
<dbReference type="InterPro" id="IPR021130">
    <property type="entry name" value="PRib-ATP_PPHydrolase-like"/>
</dbReference>
<dbReference type="RefSeq" id="WP_174448819.1">
    <property type="nucleotide sequence ID" value="NZ_AP018732.1"/>
</dbReference>
<dbReference type="Pfam" id="PF01503">
    <property type="entry name" value="PRA-PH"/>
    <property type="match status" value="1"/>
</dbReference>
<dbReference type="HAMAP" id="MF_01020">
    <property type="entry name" value="HisE"/>
    <property type="match status" value="1"/>
</dbReference>
<evidence type="ECO:0000313" key="10">
    <source>
        <dbReference type="Proteomes" id="UP000509448"/>
    </source>
</evidence>
<comment type="similarity">
    <text evidence="8">Belongs to the PRA-PH family.</text>
</comment>
<evidence type="ECO:0000256" key="4">
    <source>
        <dbReference type="ARBA" id="ARBA00022741"/>
    </source>
</evidence>
<dbReference type="GO" id="GO:0005524">
    <property type="term" value="F:ATP binding"/>
    <property type="evidence" value="ECO:0007669"/>
    <property type="project" value="UniProtKB-KW"/>
</dbReference>
<keyword evidence="8" id="KW-0963">Cytoplasm</keyword>
<keyword evidence="10" id="KW-1185">Reference proteome</keyword>
<evidence type="ECO:0000256" key="7">
    <source>
        <dbReference type="ARBA" id="ARBA00023102"/>
    </source>
</evidence>
<evidence type="ECO:0000256" key="3">
    <source>
        <dbReference type="ARBA" id="ARBA00022605"/>
    </source>
</evidence>